<protein>
    <recommendedName>
        <fullName evidence="2">Type II secretion system protein H</fullName>
    </recommendedName>
    <alternativeName>
        <fullName evidence="10">General secretion pathway protein H</fullName>
    </alternativeName>
</protein>
<evidence type="ECO:0000313" key="13">
    <source>
        <dbReference type="EMBL" id="RUS65928.1"/>
    </source>
</evidence>
<evidence type="ECO:0000256" key="11">
    <source>
        <dbReference type="SAM" id="Phobius"/>
    </source>
</evidence>
<dbReference type="EMBL" id="PQSP01000008">
    <property type="protein sequence ID" value="RUS65928.1"/>
    <property type="molecule type" value="Genomic_DNA"/>
</dbReference>
<feature type="transmembrane region" description="Helical" evidence="11">
    <location>
        <begin position="21"/>
        <end position="40"/>
    </location>
</feature>
<evidence type="ECO:0000256" key="9">
    <source>
        <dbReference type="ARBA" id="ARBA00025772"/>
    </source>
</evidence>
<evidence type="ECO:0000256" key="4">
    <source>
        <dbReference type="ARBA" id="ARBA00022481"/>
    </source>
</evidence>
<gene>
    <name evidence="13" type="primary">fimA_3</name>
    <name evidence="13" type="ORF">CUZ56_02528</name>
</gene>
<keyword evidence="14" id="KW-1185">Reference proteome</keyword>
<evidence type="ECO:0000256" key="1">
    <source>
        <dbReference type="ARBA" id="ARBA00004377"/>
    </source>
</evidence>
<keyword evidence="8 11" id="KW-0472">Membrane</keyword>
<evidence type="ECO:0000256" key="8">
    <source>
        <dbReference type="ARBA" id="ARBA00023136"/>
    </source>
</evidence>
<evidence type="ECO:0000256" key="6">
    <source>
        <dbReference type="ARBA" id="ARBA00022692"/>
    </source>
</evidence>
<feature type="domain" description="General secretion pathway GspH" evidence="12">
    <location>
        <begin position="51"/>
        <end position="161"/>
    </location>
</feature>
<dbReference type="AlphaFoldDB" id="A0A433SB03"/>
<evidence type="ECO:0000256" key="2">
    <source>
        <dbReference type="ARBA" id="ARBA00021549"/>
    </source>
</evidence>
<reference evidence="13 14" key="1">
    <citation type="submission" date="2018-01" db="EMBL/GenBank/DDBJ databases">
        <title>Saezia sanguinis gen. nov., sp. nov., in the order Burkholderiales isolated from human blood.</title>
        <authorList>
            <person name="Medina-Pascual M.J."/>
            <person name="Valdezate S."/>
            <person name="Monzon S."/>
            <person name="Cuesta I."/>
            <person name="Carrasco G."/>
            <person name="Villalon P."/>
            <person name="Saez-Nieto J.A."/>
        </authorList>
    </citation>
    <scope>NUCLEOTIDE SEQUENCE [LARGE SCALE GENOMIC DNA]</scope>
    <source>
        <strain evidence="13 14">CNM695-12</strain>
    </source>
</reference>
<keyword evidence="6 11" id="KW-0812">Transmembrane</keyword>
<evidence type="ECO:0000256" key="10">
    <source>
        <dbReference type="ARBA" id="ARBA00030775"/>
    </source>
</evidence>
<keyword evidence="4" id="KW-0488">Methylation</keyword>
<dbReference type="GO" id="GO:0015628">
    <property type="term" value="P:protein secretion by the type II secretion system"/>
    <property type="evidence" value="ECO:0007669"/>
    <property type="project" value="InterPro"/>
</dbReference>
<evidence type="ECO:0000259" key="12">
    <source>
        <dbReference type="Pfam" id="PF12019"/>
    </source>
</evidence>
<comment type="similarity">
    <text evidence="9">Belongs to the GSP H family.</text>
</comment>
<sequence length="169" mass="17690">MKHVHWVHDEGRQRGFTLIELMAVLAIVAIIALWGVPSYFDFVKKRQTNSAAVQMAASLQLARSEAMTVGREVAVCGANAAGSACSTSGNAFGDRWLVYIPLGAEGIRVIQVYESSGVSVTSSCGAIKVSAMGRYPSCTVKILPTSNEANLGKTITVTPTGLAVADGAS</sequence>
<keyword evidence="3" id="KW-1003">Cell membrane</keyword>
<evidence type="ECO:0000256" key="7">
    <source>
        <dbReference type="ARBA" id="ARBA00022989"/>
    </source>
</evidence>
<dbReference type="GO" id="GO:0005886">
    <property type="term" value="C:plasma membrane"/>
    <property type="evidence" value="ECO:0007669"/>
    <property type="project" value="UniProtKB-SubCell"/>
</dbReference>
<proteinExistence type="inferred from homology"/>
<evidence type="ECO:0000256" key="3">
    <source>
        <dbReference type="ARBA" id="ARBA00022475"/>
    </source>
</evidence>
<dbReference type="Gene3D" id="3.30.700.10">
    <property type="entry name" value="Glycoprotein, Type 4 Pilin"/>
    <property type="match status" value="1"/>
</dbReference>
<organism evidence="13 14">
    <name type="scientific">Saezia sanguinis</name>
    <dbReference type="NCBI Taxonomy" id="1965230"/>
    <lineage>
        <taxon>Bacteria</taxon>
        <taxon>Pseudomonadati</taxon>
        <taxon>Pseudomonadota</taxon>
        <taxon>Betaproteobacteria</taxon>
        <taxon>Burkholderiales</taxon>
        <taxon>Saeziaceae</taxon>
        <taxon>Saezia</taxon>
    </lineage>
</organism>
<evidence type="ECO:0000256" key="5">
    <source>
        <dbReference type="ARBA" id="ARBA00022519"/>
    </source>
</evidence>
<dbReference type="GO" id="GO:0015627">
    <property type="term" value="C:type II protein secretion system complex"/>
    <property type="evidence" value="ECO:0007669"/>
    <property type="project" value="InterPro"/>
</dbReference>
<dbReference type="InterPro" id="IPR022346">
    <property type="entry name" value="T2SS_GspH"/>
</dbReference>
<dbReference type="SUPFAM" id="SSF54523">
    <property type="entry name" value="Pili subunits"/>
    <property type="match status" value="1"/>
</dbReference>
<evidence type="ECO:0000313" key="14">
    <source>
        <dbReference type="Proteomes" id="UP000286947"/>
    </source>
</evidence>
<keyword evidence="7 11" id="KW-1133">Transmembrane helix</keyword>
<dbReference type="NCBIfam" id="TIGR02532">
    <property type="entry name" value="IV_pilin_GFxxxE"/>
    <property type="match status" value="1"/>
</dbReference>
<dbReference type="Proteomes" id="UP000286947">
    <property type="component" value="Unassembled WGS sequence"/>
</dbReference>
<name>A0A433SB03_9BURK</name>
<dbReference type="InterPro" id="IPR045584">
    <property type="entry name" value="Pilin-like"/>
</dbReference>
<dbReference type="Pfam" id="PF07963">
    <property type="entry name" value="N_methyl"/>
    <property type="match status" value="1"/>
</dbReference>
<dbReference type="InterPro" id="IPR012902">
    <property type="entry name" value="N_methyl_site"/>
</dbReference>
<dbReference type="Pfam" id="PF12019">
    <property type="entry name" value="GspH"/>
    <property type="match status" value="1"/>
</dbReference>
<dbReference type="PROSITE" id="PS00409">
    <property type="entry name" value="PROKAR_NTER_METHYL"/>
    <property type="match status" value="1"/>
</dbReference>
<comment type="subcellular location">
    <subcellularLocation>
        <location evidence="1">Cell inner membrane</location>
        <topology evidence="1">Single-pass membrane protein</topology>
    </subcellularLocation>
</comment>
<keyword evidence="5" id="KW-0997">Cell inner membrane</keyword>
<comment type="caution">
    <text evidence="13">The sequence shown here is derived from an EMBL/GenBank/DDBJ whole genome shotgun (WGS) entry which is preliminary data.</text>
</comment>
<accession>A0A433SB03</accession>